<protein>
    <submittedName>
        <fullName evidence="1">Sterile alpha motif/pointed domain superfamily</fullName>
    </submittedName>
</protein>
<keyword evidence="2" id="KW-1185">Reference proteome</keyword>
<sequence length="214" mass="24581">MDEDNLPLNVWLQNNLQDPSIVNLEAIDEFVLVDNNVIISCIPSETDFVEEVLNQEDNDDDNKVGKEQGAAEIGSPNIILNTALDMTWPRFGSRISLKQRQQRQQPDLIAVTAESDNGRSQMKRKHIDIKQWLADLELDHYAGLFSKFEGVEDIIDFSERDIKDLGVKMSSHRARIVSSLTALKANYYGTVRRERFLRHSVAVDSRRRIEREEL</sequence>
<evidence type="ECO:0000313" key="1">
    <source>
        <dbReference type="EMBL" id="KAI4464525.1"/>
    </source>
</evidence>
<accession>A0ACB9TCH2</accession>
<dbReference type="EMBL" id="CM043017">
    <property type="protein sequence ID" value="KAI4464525.1"/>
    <property type="molecule type" value="Genomic_DNA"/>
</dbReference>
<dbReference type="Proteomes" id="UP001056778">
    <property type="component" value="Chromosome 3"/>
</dbReference>
<name>A0ACB9TCH2_HOLOL</name>
<organism evidence="1 2">
    <name type="scientific">Holotrichia oblita</name>
    <name type="common">Chafer beetle</name>
    <dbReference type="NCBI Taxonomy" id="644536"/>
    <lineage>
        <taxon>Eukaryota</taxon>
        <taxon>Metazoa</taxon>
        <taxon>Ecdysozoa</taxon>
        <taxon>Arthropoda</taxon>
        <taxon>Hexapoda</taxon>
        <taxon>Insecta</taxon>
        <taxon>Pterygota</taxon>
        <taxon>Neoptera</taxon>
        <taxon>Endopterygota</taxon>
        <taxon>Coleoptera</taxon>
        <taxon>Polyphaga</taxon>
        <taxon>Scarabaeiformia</taxon>
        <taxon>Scarabaeidae</taxon>
        <taxon>Melolonthinae</taxon>
        <taxon>Holotrichia</taxon>
    </lineage>
</organism>
<comment type="caution">
    <text evidence="1">The sequence shown here is derived from an EMBL/GenBank/DDBJ whole genome shotgun (WGS) entry which is preliminary data.</text>
</comment>
<evidence type="ECO:0000313" key="2">
    <source>
        <dbReference type="Proteomes" id="UP001056778"/>
    </source>
</evidence>
<proteinExistence type="predicted"/>
<reference evidence="1" key="1">
    <citation type="submission" date="2022-04" db="EMBL/GenBank/DDBJ databases">
        <title>Chromosome-scale genome assembly of Holotrichia oblita Faldermann.</title>
        <authorList>
            <person name="Rongchong L."/>
        </authorList>
    </citation>
    <scope>NUCLEOTIDE SEQUENCE</scope>
    <source>
        <strain evidence="1">81SQS9</strain>
    </source>
</reference>
<gene>
    <name evidence="1" type="ORF">MML48_3g00019879</name>
</gene>